<protein>
    <submittedName>
        <fullName evidence="2">Uncharacterized protein</fullName>
    </submittedName>
</protein>
<dbReference type="Proteomes" id="UP000470520">
    <property type="component" value="Unassembled WGS sequence"/>
</dbReference>
<accession>A0A7K3QXX2</accession>
<evidence type="ECO:0000313" key="2">
    <source>
        <dbReference type="EMBL" id="NEB94686.1"/>
    </source>
</evidence>
<feature type="transmembrane region" description="Helical" evidence="1">
    <location>
        <begin position="37"/>
        <end position="55"/>
    </location>
</feature>
<keyword evidence="1" id="KW-1133">Transmembrane helix</keyword>
<reference evidence="2 3" key="1">
    <citation type="submission" date="2020-01" db="EMBL/GenBank/DDBJ databases">
        <title>Insect and environment-associated Actinomycetes.</title>
        <authorList>
            <person name="Currrie C."/>
            <person name="Chevrette M."/>
            <person name="Carlson C."/>
            <person name="Stubbendieck R."/>
            <person name="Wendt-Pienkowski E."/>
        </authorList>
    </citation>
    <scope>NUCLEOTIDE SEQUENCE [LARGE SCALE GENOMIC DNA]</scope>
    <source>
        <strain evidence="2 3">SID7754</strain>
    </source>
</reference>
<keyword evidence="1" id="KW-0812">Transmembrane</keyword>
<organism evidence="2 3">
    <name type="scientific">Streptomyces bauhiniae</name>
    <dbReference type="NCBI Taxonomy" id="2340725"/>
    <lineage>
        <taxon>Bacteria</taxon>
        <taxon>Bacillati</taxon>
        <taxon>Actinomycetota</taxon>
        <taxon>Actinomycetes</taxon>
        <taxon>Kitasatosporales</taxon>
        <taxon>Streptomycetaceae</taxon>
        <taxon>Streptomyces</taxon>
    </lineage>
</organism>
<evidence type="ECO:0000313" key="3">
    <source>
        <dbReference type="Proteomes" id="UP000470520"/>
    </source>
</evidence>
<sequence>MQRTNDFFLRHAWAPIALGVLAATAVTWLLFPGNSLLATALRACLYSVAGAAVVMSRRRKEKNAAGGSTDRLIALEHSLRTGEPPTAPEDRRALREIVERRLHQGRHRVAALVFLAVLFTAVTVLTGLTGITAGLPRTIALAALSALFLAWTAWNSNRQTHRLHTMRTALHTDEAPAGPGPA</sequence>
<proteinExistence type="predicted"/>
<dbReference type="EMBL" id="JAAGMR010000267">
    <property type="protein sequence ID" value="NEB94686.1"/>
    <property type="molecule type" value="Genomic_DNA"/>
</dbReference>
<name>A0A7K3QXX2_9ACTN</name>
<dbReference type="AlphaFoldDB" id="A0A7K3QXX2"/>
<feature type="transmembrane region" description="Helical" evidence="1">
    <location>
        <begin position="109"/>
        <end position="133"/>
    </location>
</feature>
<comment type="caution">
    <text evidence="2">The sequence shown here is derived from an EMBL/GenBank/DDBJ whole genome shotgun (WGS) entry which is preliminary data.</text>
</comment>
<gene>
    <name evidence="2" type="ORF">G3I21_23910</name>
</gene>
<dbReference type="RefSeq" id="WP_164192332.1">
    <property type="nucleotide sequence ID" value="NZ_JAAGMR010000267.1"/>
</dbReference>
<evidence type="ECO:0000256" key="1">
    <source>
        <dbReference type="SAM" id="Phobius"/>
    </source>
</evidence>
<keyword evidence="1" id="KW-0472">Membrane</keyword>
<feature type="transmembrane region" description="Helical" evidence="1">
    <location>
        <begin position="12"/>
        <end position="31"/>
    </location>
</feature>
<feature type="transmembrane region" description="Helical" evidence="1">
    <location>
        <begin position="139"/>
        <end position="157"/>
    </location>
</feature>